<proteinExistence type="predicted"/>
<dbReference type="GO" id="GO:0006955">
    <property type="term" value="P:immune response"/>
    <property type="evidence" value="ECO:0007669"/>
    <property type="project" value="TreeGrafter"/>
</dbReference>
<evidence type="ECO:0000256" key="1">
    <source>
        <dbReference type="ARBA" id="ARBA00022729"/>
    </source>
</evidence>
<dbReference type="Ensembl" id="ENSSLUT00000038577.1">
    <property type="protein sequence ID" value="ENSSLUP00000037424.1"/>
    <property type="gene ID" value="ENSSLUG00000016690.1"/>
</dbReference>
<evidence type="ECO:0000313" key="3">
    <source>
        <dbReference type="Ensembl" id="ENSSLUP00000037424.1"/>
    </source>
</evidence>
<evidence type="ECO:0000313" key="4">
    <source>
        <dbReference type="Proteomes" id="UP000694568"/>
    </source>
</evidence>
<reference evidence="3" key="1">
    <citation type="submission" date="2025-08" db="UniProtKB">
        <authorList>
            <consortium name="Ensembl"/>
        </authorList>
    </citation>
    <scope>IDENTIFICATION</scope>
</reference>
<dbReference type="PANTHER" id="PTHR11481:SF64">
    <property type="entry name" value="FC RECEPTOR-LIKE PROTEIN 4"/>
    <property type="match status" value="1"/>
</dbReference>
<evidence type="ECO:0000256" key="2">
    <source>
        <dbReference type="ARBA" id="ARBA00023157"/>
    </source>
</evidence>
<dbReference type="GO" id="GO:0009897">
    <property type="term" value="C:external side of plasma membrane"/>
    <property type="evidence" value="ECO:0007669"/>
    <property type="project" value="TreeGrafter"/>
</dbReference>
<dbReference type="GeneTree" id="ENSGT00440000036191"/>
<evidence type="ECO:0008006" key="5">
    <source>
        <dbReference type="Google" id="ProtNLM"/>
    </source>
</evidence>
<keyword evidence="2" id="KW-1015">Disulfide bond</keyword>
<dbReference type="InterPro" id="IPR013783">
    <property type="entry name" value="Ig-like_fold"/>
</dbReference>
<dbReference type="Proteomes" id="UP000694568">
    <property type="component" value="Unplaced"/>
</dbReference>
<dbReference type="InterPro" id="IPR050488">
    <property type="entry name" value="Ig_Fc_receptor"/>
</dbReference>
<dbReference type="SUPFAM" id="SSF48726">
    <property type="entry name" value="Immunoglobulin"/>
    <property type="match status" value="1"/>
</dbReference>
<keyword evidence="4" id="KW-1185">Reference proteome</keyword>
<sequence>SIVLCTLSIYRDCPVILNYTIKLGSGVTWYYNDIKQTLTNDTWKIGAASPKHSGSYQCESGQRSDMLQFKLPNIASLTIVAGQPVVRTDGSVVLQLEHEDGLNGWKCFVDRGGQTKKIKLKLRNDSLSVVFQPKRLNVPEIIFWCTDTNEQHRSNQITDVSLEMYPLPAVVGESLILKCLAWGTDQISHTVFYKNNSIILEGLRSTYTISDVTESAMGSYKCGATFTHKARTEGPPYKVVSDDQDVFAFLTANTGLSCSCPLCPDSSSYRWYYKNNYQPWALKDYHQWIMPKESGTYACRAVWSDGRSSLSSGYDCEFLLLFLLKVFDIVPPLIYLYTFRAVNSV</sequence>
<dbReference type="InterPro" id="IPR036179">
    <property type="entry name" value="Ig-like_dom_sf"/>
</dbReference>
<name>A0A8D0D484_SANLU</name>
<dbReference type="GO" id="GO:0007166">
    <property type="term" value="P:cell surface receptor signaling pathway"/>
    <property type="evidence" value="ECO:0007669"/>
    <property type="project" value="TreeGrafter"/>
</dbReference>
<protein>
    <recommendedName>
        <fullName evidence="5">Ig-like domain-containing protein</fullName>
    </recommendedName>
</protein>
<organism evidence="3 4">
    <name type="scientific">Sander lucioperca</name>
    <name type="common">Pike-perch</name>
    <name type="synonym">Perca lucioperca</name>
    <dbReference type="NCBI Taxonomy" id="283035"/>
    <lineage>
        <taxon>Eukaryota</taxon>
        <taxon>Metazoa</taxon>
        <taxon>Chordata</taxon>
        <taxon>Craniata</taxon>
        <taxon>Vertebrata</taxon>
        <taxon>Euteleostomi</taxon>
        <taxon>Actinopterygii</taxon>
        <taxon>Neopterygii</taxon>
        <taxon>Teleostei</taxon>
        <taxon>Neoteleostei</taxon>
        <taxon>Acanthomorphata</taxon>
        <taxon>Eupercaria</taxon>
        <taxon>Perciformes</taxon>
        <taxon>Percoidei</taxon>
        <taxon>Percidae</taxon>
        <taxon>Luciopercinae</taxon>
        <taxon>Sander</taxon>
    </lineage>
</organism>
<reference evidence="3" key="2">
    <citation type="submission" date="2025-09" db="UniProtKB">
        <authorList>
            <consortium name="Ensembl"/>
        </authorList>
    </citation>
    <scope>IDENTIFICATION</scope>
</reference>
<dbReference type="AlphaFoldDB" id="A0A8D0D484"/>
<keyword evidence="1" id="KW-0732">Signal</keyword>
<dbReference type="Gene3D" id="2.60.40.10">
    <property type="entry name" value="Immunoglobulins"/>
    <property type="match status" value="1"/>
</dbReference>
<dbReference type="PANTHER" id="PTHR11481">
    <property type="entry name" value="IMMUNOGLOBULIN FC RECEPTOR"/>
    <property type="match status" value="1"/>
</dbReference>
<accession>A0A8D0D484</accession>
<dbReference type="GO" id="GO:0004888">
    <property type="term" value="F:transmembrane signaling receptor activity"/>
    <property type="evidence" value="ECO:0007669"/>
    <property type="project" value="TreeGrafter"/>
</dbReference>